<proteinExistence type="predicted"/>
<gene>
    <name evidence="1" type="ORF">F4821DRAFT_247384</name>
</gene>
<dbReference type="Proteomes" id="UP001497680">
    <property type="component" value="Unassembled WGS sequence"/>
</dbReference>
<keyword evidence="2" id="KW-1185">Reference proteome</keyword>
<evidence type="ECO:0000313" key="1">
    <source>
        <dbReference type="EMBL" id="KAI6082326.1"/>
    </source>
</evidence>
<evidence type="ECO:0000313" key="2">
    <source>
        <dbReference type="Proteomes" id="UP001497680"/>
    </source>
</evidence>
<protein>
    <submittedName>
        <fullName evidence="1">Transporter</fullName>
    </submittedName>
</protein>
<comment type="caution">
    <text evidence="1">The sequence shown here is derived from an EMBL/GenBank/DDBJ whole genome shotgun (WGS) entry which is preliminary data.</text>
</comment>
<organism evidence="1 2">
    <name type="scientific">Hypoxylon rubiginosum</name>
    <dbReference type="NCBI Taxonomy" id="110542"/>
    <lineage>
        <taxon>Eukaryota</taxon>
        <taxon>Fungi</taxon>
        <taxon>Dikarya</taxon>
        <taxon>Ascomycota</taxon>
        <taxon>Pezizomycotina</taxon>
        <taxon>Sordariomycetes</taxon>
        <taxon>Xylariomycetidae</taxon>
        <taxon>Xylariales</taxon>
        <taxon>Hypoxylaceae</taxon>
        <taxon>Hypoxylon</taxon>
    </lineage>
</organism>
<reference evidence="1 2" key="1">
    <citation type="journal article" date="2022" name="New Phytol.">
        <title>Ecological generalism drives hyperdiversity of secondary metabolite gene clusters in xylarialean endophytes.</title>
        <authorList>
            <person name="Franco M.E.E."/>
            <person name="Wisecaver J.H."/>
            <person name="Arnold A.E."/>
            <person name="Ju Y.M."/>
            <person name="Slot J.C."/>
            <person name="Ahrendt S."/>
            <person name="Moore L.P."/>
            <person name="Eastman K.E."/>
            <person name="Scott K."/>
            <person name="Konkel Z."/>
            <person name="Mondo S.J."/>
            <person name="Kuo A."/>
            <person name="Hayes R.D."/>
            <person name="Haridas S."/>
            <person name="Andreopoulos B."/>
            <person name="Riley R."/>
            <person name="LaButti K."/>
            <person name="Pangilinan J."/>
            <person name="Lipzen A."/>
            <person name="Amirebrahimi M."/>
            <person name="Yan J."/>
            <person name="Adam C."/>
            <person name="Keymanesh K."/>
            <person name="Ng V."/>
            <person name="Louie K."/>
            <person name="Northen T."/>
            <person name="Drula E."/>
            <person name="Henrissat B."/>
            <person name="Hsieh H.M."/>
            <person name="Youens-Clark K."/>
            <person name="Lutzoni F."/>
            <person name="Miadlikowska J."/>
            <person name="Eastwood D.C."/>
            <person name="Hamelin R.C."/>
            <person name="Grigoriev I.V."/>
            <person name="U'Ren J.M."/>
        </authorList>
    </citation>
    <scope>NUCLEOTIDE SEQUENCE [LARGE SCALE GENOMIC DNA]</scope>
    <source>
        <strain evidence="1 2">ER1909</strain>
    </source>
</reference>
<name>A0ACC0CPP5_9PEZI</name>
<dbReference type="EMBL" id="MU394373">
    <property type="protein sequence ID" value="KAI6082326.1"/>
    <property type="molecule type" value="Genomic_DNA"/>
</dbReference>
<sequence length="603" mass="65753">MASLNAHHQSNSYELSTDIQAIEETEMQVNTAPAVPSKQAKSEQPDDITLDKSLDDAVPNRDTQLGVQKIEAVTLAWSKKWLAALLINIWVIFLTNGFRISVLASLTPYVTSDFQSHSLLTVISIVANAMTAAVYIPMAKLLDVWGRAEGFIFMVACSTLGVILMATSHNLATFCAAQVFYSIGFAGIIYTVAVLAADATSLKNRGLAFAFTSSPYMITAFAGSKAAEGFYYNVDWRWGFGCFAIIVPVVSLPLFITLKLNLRRAEEQGRIVKERGGRTVLQSIWKGFKDFDVPGVILLAGGLTVFLLPFTLATSAPDGWKTGYIIAMIIVGFIVLTLFALYEIFLAPAPFMKGAFLTDRTVIGACLIDMTYQISYYCWDSYFTSFLQVVSNLTVAEAGYVNSTFQVVSGVLLFIVGYLIRRTGRFKWLFYIAVPVYIFGLGLMIYFRQPNQPIGYIVMCEIFISIGGSVFILLVQLAVLAAVDHQHVAAVLALLYVSGTVGGAIGNTISGAIWTNTFAKALQRNLPDSALPNLSTIYSSLPAQLAYPVGSPERLAIQEAYGYAQARMLAAGTGIFALSFVWILLIRNLNVATKTTQTKGVVL</sequence>
<accession>A0ACC0CPP5</accession>